<evidence type="ECO:0000256" key="1">
    <source>
        <dbReference type="SAM" id="Phobius"/>
    </source>
</evidence>
<feature type="transmembrane region" description="Helical" evidence="1">
    <location>
        <begin position="185"/>
        <end position="207"/>
    </location>
</feature>
<evidence type="ECO:0000313" key="3">
    <source>
        <dbReference type="Proteomes" id="UP001165289"/>
    </source>
</evidence>
<proteinExistence type="predicted"/>
<accession>A0AAV7JYZ3</accession>
<evidence type="ECO:0000313" key="2">
    <source>
        <dbReference type="EMBL" id="KAI6654117.1"/>
    </source>
</evidence>
<dbReference type="EMBL" id="JAKMXF010000233">
    <property type="protein sequence ID" value="KAI6654117.1"/>
    <property type="molecule type" value="Genomic_DNA"/>
</dbReference>
<comment type="caution">
    <text evidence="2">The sequence shown here is derived from an EMBL/GenBank/DDBJ whole genome shotgun (WGS) entry which is preliminary data.</text>
</comment>
<organism evidence="2 3">
    <name type="scientific">Oopsacas minuta</name>
    <dbReference type="NCBI Taxonomy" id="111878"/>
    <lineage>
        <taxon>Eukaryota</taxon>
        <taxon>Metazoa</taxon>
        <taxon>Porifera</taxon>
        <taxon>Hexactinellida</taxon>
        <taxon>Hexasterophora</taxon>
        <taxon>Lyssacinosida</taxon>
        <taxon>Leucopsacidae</taxon>
        <taxon>Oopsacas</taxon>
    </lineage>
</organism>
<dbReference type="AlphaFoldDB" id="A0AAV7JYZ3"/>
<keyword evidence="3" id="KW-1185">Reference proteome</keyword>
<keyword evidence="1" id="KW-0812">Transmembrane</keyword>
<gene>
    <name evidence="2" type="ORF">LOD99_2963</name>
</gene>
<sequence>MANANSGDHSQSITVSQTENIEIYFNSKDIIPKFQEMAMLFDKAIDIIDGPFGMLNTTKQIKLGDRMAGNNGVIDLKAFLEVLKGIYSDLNKGIKYVSRMNELKRRIEKMIKKQVWKSKLNELPPDEFNLSTILLKKLKQYGAIYGTGVLVGGATAGFTIGAALACLFSLAIACLNSICCLFSGVFALTVVGVGVGTGIGLLGVWVYNAYRIGEKRNESFLAFRDLQRHIDETNLRYELRNLVQTLKNYCEGIIGVARLGSSLDGLSPDTTIGSIRSTLTENGRHRDSITDLYRITPPTQKSDSGLIVEYTELYKAKMTEFEQNVTDLPKETRKLIAIGVIEDRCKERLRNLGHSDEVIQDFINHKLMPKINLL</sequence>
<dbReference type="Proteomes" id="UP001165289">
    <property type="component" value="Unassembled WGS sequence"/>
</dbReference>
<reference evidence="2 3" key="1">
    <citation type="journal article" date="2023" name="BMC Biol.">
        <title>The compact genome of the sponge Oopsacas minuta (Hexactinellida) is lacking key metazoan core genes.</title>
        <authorList>
            <person name="Santini S."/>
            <person name="Schenkelaars Q."/>
            <person name="Jourda C."/>
            <person name="Duchesne M."/>
            <person name="Belahbib H."/>
            <person name="Rocher C."/>
            <person name="Selva M."/>
            <person name="Riesgo A."/>
            <person name="Vervoort M."/>
            <person name="Leys S.P."/>
            <person name="Kodjabachian L."/>
            <person name="Le Bivic A."/>
            <person name="Borchiellini C."/>
            <person name="Claverie J.M."/>
            <person name="Renard E."/>
        </authorList>
    </citation>
    <scope>NUCLEOTIDE SEQUENCE [LARGE SCALE GENOMIC DNA]</scope>
    <source>
        <strain evidence="2">SPO-2</strain>
    </source>
</reference>
<keyword evidence="1" id="KW-0472">Membrane</keyword>
<protein>
    <submittedName>
        <fullName evidence="2">Uncharacterized protein</fullName>
    </submittedName>
</protein>
<name>A0AAV7JYZ3_9METZ</name>
<feature type="transmembrane region" description="Helical" evidence="1">
    <location>
        <begin position="143"/>
        <end position="173"/>
    </location>
</feature>
<keyword evidence="1" id="KW-1133">Transmembrane helix</keyword>